<dbReference type="EMBL" id="ML996102">
    <property type="protein sequence ID" value="KAF2740044.1"/>
    <property type="molecule type" value="Genomic_DNA"/>
</dbReference>
<keyword evidence="4" id="KW-1185">Reference proteome</keyword>
<sequence length="218" mass="23398">MAPTPSATATSAPTATAAAKASEGKWSTASIVGVSFFVFFLLAFAITVAAYYYHRRAERNKLPPEARPTSYHPFRTLSHTDKSGLLANAAPDPEDDKRSMFSRKSRSSVSLYVDSEHGPDRRSMDTVSLIPLHITPGDEVDDPMDNSTGSGVTASSTSTRGSLGLSTIPVPQEQEQDLGVPKTRVRSSSAASARYYEVTPTETTPPVQIPKIVHTPSD</sequence>
<evidence type="ECO:0008006" key="5">
    <source>
        <dbReference type="Google" id="ProtNLM"/>
    </source>
</evidence>
<evidence type="ECO:0000313" key="4">
    <source>
        <dbReference type="Proteomes" id="UP000799444"/>
    </source>
</evidence>
<feature type="compositionally biased region" description="Low complexity" evidence="1">
    <location>
        <begin position="147"/>
        <end position="167"/>
    </location>
</feature>
<comment type="caution">
    <text evidence="3">The sequence shown here is derived from an EMBL/GenBank/DDBJ whole genome shotgun (WGS) entry which is preliminary data.</text>
</comment>
<evidence type="ECO:0000256" key="1">
    <source>
        <dbReference type="SAM" id="MobiDB-lite"/>
    </source>
</evidence>
<evidence type="ECO:0000313" key="3">
    <source>
        <dbReference type="EMBL" id="KAF2740044.1"/>
    </source>
</evidence>
<feature type="compositionally biased region" description="Low complexity" evidence="1">
    <location>
        <begin position="187"/>
        <end position="206"/>
    </location>
</feature>
<keyword evidence="2" id="KW-0472">Membrane</keyword>
<evidence type="ECO:0000256" key="2">
    <source>
        <dbReference type="SAM" id="Phobius"/>
    </source>
</evidence>
<accession>A0A9P4RB60</accession>
<keyword evidence="2" id="KW-1133">Transmembrane helix</keyword>
<keyword evidence="2" id="KW-0812">Transmembrane</keyword>
<proteinExistence type="predicted"/>
<gene>
    <name evidence="3" type="ORF">EJ04DRAFT_264533</name>
</gene>
<dbReference type="AlphaFoldDB" id="A0A9P4RB60"/>
<name>A0A9P4RB60_9PLEO</name>
<feature type="region of interest" description="Disordered" evidence="1">
    <location>
        <begin position="82"/>
        <end position="103"/>
    </location>
</feature>
<dbReference type="OrthoDB" id="3783802at2759"/>
<feature type="transmembrane region" description="Helical" evidence="2">
    <location>
        <begin position="31"/>
        <end position="53"/>
    </location>
</feature>
<feature type="region of interest" description="Disordered" evidence="1">
    <location>
        <begin position="133"/>
        <end position="218"/>
    </location>
</feature>
<protein>
    <recommendedName>
        <fullName evidence="5">Transmembrane protein</fullName>
    </recommendedName>
</protein>
<dbReference type="Proteomes" id="UP000799444">
    <property type="component" value="Unassembled WGS sequence"/>
</dbReference>
<reference evidence="3" key="1">
    <citation type="journal article" date="2020" name="Stud. Mycol.">
        <title>101 Dothideomycetes genomes: a test case for predicting lifestyles and emergence of pathogens.</title>
        <authorList>
            <person name="Haridas S."/>
            <person name="Albert R."/>
            <person name="Binder M."/>
            <person name="Bloem J."/>
            <person name="Labutti K."/>
            <person name="Salamov A."/>
            <person name="Andreopoulos B."/>
            <person name="Baker S."/>
            <person name="Barry K."/>
            <person name="Bills G."/>
            <person name="Bluhm B."/>
            <person name="Cannon C."/>
            <person name="Castanera R."/>
            <person name="Culley D."/>
            <person name="Daum C."/>
            <person name="Ezra D."/>
            <person name="Gonzalez J."/>
            <person name="Henrissat B."/>
            <person name="Kuo A."/>
            <person name="Liang C."/>
            <person name="Lipzen A."/>
            <person name="Lutzoni F."/>
            <person name="Magnuson J."/>
            <person name="Mondo S."/>
            <person name="Nolan M."/>
            <person name="Ohm R."/>
            <person name="Pangilinan J."/>
            <person name="Park H.-J."/>
            <person name="Ramirez L."/>
            <person name="Alfaro M."/>
            <person name="Sun H."/>
            <person name="Tritt A."/>
            <person name="Yoshinaga Y."/>
            <person name="Zwiers L.-H."/>
            <person name="Turgeon B."/>
            <person name="Goodwin S."/>
            <person name="Spatafora J."/>
            <person name="Crous P."/>
            <person name="Grigoriev I."/>
        </authorList>
    </citation>
    <scope>NUCLEOTIDE SEQUENCE</scope>
    <source>
        <strain evidence="3">CBS 125425</strain>
    </source>
</reference>
<organism evidence="3 4">
    <name type="scientific">Polyplosphaeria fusca</name>
    <dbReference type="NCBI Taxonomy" id="682080"/>
    <lineage>
        <taxon>Eukaryota</taxon>
        <taxon>Fungi</taxon>
        <taxon>Dikarya</taxon>
        <taxon>Ascomycota</taxon>
        <taxon>Pezizomycotina</taxon>
        <taxon>Dothideomycetes</taxon>
        <taxon>Pleosporomycetidae</taxon>
        <taxon>Pleosporales</taxon>
        <taxon>Tetraplosphaeriaceae</taxon>
        <taxon>Polyplosphaeria</taxon>
    </lineage>
</organism>